<evidence type="ECO:0000256" key="4">
    <source>
        <dbReference type="ARBA" id="ARBA00022448"/>
    </source>
</evidence>
<dbReference type="FunFam" id="1.10.8.10:FF:000077">
    <property type="entry name" value="Ubiquilin like"/>
    <property type="match status" value="1"/>
</dbReference>
<evidence type="ECO:0000256" key="8">
    <source>
        <dbReference type="ARBA" id="ARBA00022833"/>
    </source>
</evidence>
<dbReference type="PROSITE" id="PS50089">
    <property type="entry name" value="ZF_RING_2"/>
    <property type="match status" value="1"/>
</dbReference>
<dbReference type="SUPFAM" id="SSF57850">
    <property type="entry name" value="RING/U-box"/>
    <property type="match status" value="1"/>
</dbReference>
<feature type="region of interest" description="Disordered" evidence="14">
    <location>
        <begin position="358"/>
        <end position="386"/>
    </location>
</feature>
<name>A0A8S9XT34_APOLU</name>
<proteinExistence type="inferred from homology"/>
<keyword evidence="9" id="KW-0653">Protein transport</keyword>
<keyword evidence="6" id="KW-0479">Metal-binding</keyword>
<evidence type="ECO:0000256" key="14">
    <source>
        <dbReference type="SAM" id="MobiDB-lite"/>
    </source>
</evidence>
<dbReference type="Pfam" id="PF23195">
    <property type="entry name" value="UBQLN1"/>
    <property type="match status" value="1"/>
</dbReference>
<dbReference type="Pfam" id="PF13639">
    <property type="entry name" value="zf-RING_2"/>
    <property type="match status" value="1"/>
</dbReference>
<dbReference type="GO" id="GO:0008270">
    <property type="term" value="F:zinc ion binding"/>
    <property type="evidence" value="ECO:0007669"/>
    <property type="project" value="UniProtKB-KW"/>
</dbReference>
<comment type="caution">
    <text evidence="18">The sequence shown here is derived from an EMBL/GenBank/DDBJ whole genome shotgun (WGS) entry which is preliminary data.</text>
</comment>
<comment type="subcellular location">
    <subcellularLocation>
        <location evidence="1">Peroxisome membrane</location>
        <topology evidence="1">Multi-pass membrane protein</topology>
    </subcellularLocation>
</comment>
<feature type="region of interest" description="Disordered" evidence="14">
    <location>
        <begin position="740"/>
        <end position="762"/>
    </location>
</feature>
<evidence type="ECO:0000256" key="2">
    <source>
        <dbReference type="ARBA" id="ARBA00004906"/>
    </source>
</evidence>
<dbReference type="SUPFAM" id="SSF46934">
    <property type="entry name" value="UBA-like"/>
    <property type="match status" value="1"/>
</dbReference>
<dbReference type="PANTHER" id="PTHR10677">
    <property type="entry name" value="UBIQUILIN"/>
    <property type="match status" value="1"/>
</dbReference>
<keyword evidence="4" id="KW-0813">Transport</keyword>
<dbReference type="GO" id="GO:0031593">
    <property type="term" value="F:polyubiquitin modification-dependent protein binding"/>
    <property type="evidence" value="ECO:0007669"/>
    <property type="project" value="TreeGrafter"/>
</dbReference>
<evidence type="ECO:0000259" key="15">
    <source>
        <dbReference type="PROSITE" id="PS50030"/>
    </source>
</evidence>
<dbReference type="GO" id="GO:0006511">
    <property type="term" value="P:ubiquitin-dependent protein catabolic process"/>
    <property type="evidence" value="ECO:0007669"/>
    <property type="project" value="TreeGrafter"/>
</dbReference>
<comment type="similarity">
    <text evidence="3">Belongs to the pex2/pex10/pex12 family.</text>
</comment>
<gene>
    <name evidence="18" type="ORF">GE061_013886</name>
</gene>
<evidence type="ECO:0000256" key="6">
    <source>
        <dbReference type="ARBA" id="ARBA00022723"/>
    </source>
</evidence>
<evidence type="ECO:0008006" key="20">
    <source>
        <dbReference type="Google" id="ProtNLM"/>
    </source>
</evidence>
<dbReference type="InterPro" id="IPR017907">
    <property type="entry name" value="Znf_RING_CS"/>
</dbReference>
<dbReference type="OrthoDB" id="9450922at2759"/>
<feature type="compositionally biased region" description="Low complexity" evidence="14">
    <location>
        <begin position="589"/>
        <end position="599"/>
    </location>
</feature>
<evidence type="ECO:0000259" key="16">
    <source>
        <dbReference type="PROSITE" id="PS50053"/>
    </source>
</evidence>
<dbReference type="AlphaFoldDB" id="A0A8S9XT34"/>
<dbReference type="InterPro" id="IPR015940">
    <property type="entry name" value="UBA"/>
</dbReference>
<dbReference type="SMART" id="SM00213">
    <property type="entry name" value="UBQ"/>
    <property type="match status" value="1"/>
</dbReference>
<dbReference type="PROSITE" id="PS00518">
    <property type="entry name" value="ZF_RING_1"/>
    <property type="match status" value="1"/>
</dbReference>
<protein>
    <recommendedName>
        <fullName evidence="20">RING-type domain-containing protein</fullName>
    </recommendedName>
</protein>
<evidence type="ECO:0000259" key="17">
    <source>
        <dbReference type="PROSITE" id="PS50089"/>
    </source>
</evidence>
<evidence type="ECO:0000256" key="5">
    <source>
        <dbReference type="ARBA" id="ARBA00022692"/>
    </source>
</evidence>
<sequence length="839" mass="90893">MPFVRAGPAEILRASQKDETAIRNLQERLEKLLIHVVDFQTFIKHKNLAQCFGQFLFYLNTTLSGLQTLGEEYTGIVQVDSSLRRLPQKSNLWLAVILECLGPTLFLHFHKSLNKLILERKKTADEAEQSELKFVAFVLKILPLFSHLHKALFYYSCGTYQLSKRISGIHYVLVRFWLKDRNSIKGFRLLGLVSTLQLLTLFFQHSLDAINRIDQSTEDLDCPAQSASSAQQCVICVENISSPTATPCGHIFCWSCIAEWAQNEERCPICRETYMNTRAFCSQVAQDGRRDKQSHTIEVEEDASVKTFKELVAKALNVQIEQVCVIFAGKIMADKDTLATHNIKDGVAVHAVIKTTTQAPNNASSSVPPSRPPTGETGGGLGGLPAGGGLGGLPGLGGLGGANPFNLGGLGGLPGLSGMGLGGSGFAELQQRMQREISSNPEMLRSIMNNPLVQQMMSDPNNMRQLILANPQMQDLLERNPEINHLLNNPDLLRQTIEVARNPSMLQELMRTQDRAMSNLESIPGGYNALQRMYRDIQEPMLNAATEQFGQNPFASLASGNADPLNNPQQGQVNVEPLPNPWSGGRPGAGPNAAPTPGTGTPGTGTPGAGAAGMGGLFSSGGMQSMMSQLMENPQLMQSIMSTPYTQSIIQSLANDPSLATNIMSQDPLFANNPQLQSQVRDMMPTLLNQLRNPEMQSLLTNPQAMGAIQQIQQGLDQLHSVAPSLASQMGIGGGIPGMPTVPPAANTESSGNPTTTPGSNPQPNLYLSQMANAMARIALNNGGTQQPPEERYRSQLEQLSSMGFLNHEANIQALIATFGDVNAAVERLLANGQLQPQS</sequence>
<keyword evidence="7 13" id="KW-0863">Zinc-finger</keyword>
<dbReference type="InterPro" id="IPR009060">
    <property type="entry name" value="UBA-like_sf"/>
</dbReference>
<dbReference type="InterPro" id="IPR006636">
    <property type="entry name" value="STI1_HS-bd"/>
</dbReference>
<feature type="region of interest" description="Disordered" evidence="14">
    <location>
        <begin position="554"/>
        <end position="617"/>
    </location>
</feature>
<keyword evidence="5" id="KW-0812">Transmembrane</keyword>
<dbReference type="Proteomes" id="UP000466442">
    <property type="component" value="Linkage Group LG5"/>
</dbReference>
<dbReference type="SUPFAM" id="SSF54236">
    <property type="entry name" value="Ubiquitin-like"/>
    <property type="match status" value="1"/>
</dbReference>
<dbReference type="InterPro" id="IPR001841">
    <property type="entry name" value="Znf_RING"/>
</dbReference>
<dbReference type="Gene3D" id="3.10.20.90">
    <property type="entry name" value="Phosphatidylinositol 3-kinase Catalytic Subunit, Chain A, domain 1"/>
    <property type="match status" value="1"/>
</dbReference>
<feature type="compositionally biased region" description="Polar residues" evidence="14">
    <location>
        <begin position="564"/>
        <end position="573"/>
    </location>
</feature>
<dbReference type="GO" id="GO:0005829">
    <property type="term" value="C:cytosol"/>
    <property type="evidence" value="ECO:0007669"/>
    <property type="project" value="TreeGrafter"/>
</dbReference>
<dbReference type="Gene3D" id="1.10.260.100">
    <property type="match status" value="2"/>
</dbReference>
<dbReference type="Pfam" id="PF00627">
    <property type="entry name" value="UBA"/>
    <property type="match status" value="1"/>
</dbReference>
<dbReference type="InterPro" id="IPR000626">
    <property type="entry name" value="Ubiquitin-like_dom"/>
</dbReference>
<accession>A0A8S9XT34</accession>
<dbReference type="CDD" id="cd14399">
    <property type="entry name" value="UBA_PLICs"/>
    <property type="match status" value="1"/>
</dbReference>
<evidence type="ECO:0000313" key="18">
    <source>
        <dbReference type="EMBL" id="KAF6210775.1"/>
    </source>
</evidence>
<dbReference type="SMART" id="SM00184">
    <property type="entry name" value="RING"/>
    <property type="match status" value="1"/>
</dbReference>
<keyword evidence="11" id="KW-0472">Membrane</keyword>
<evidence type="ECO:0000256" key="9">
    <source>
        <dbReference type="ARBA" id="ARBA00022927"/>
    </source>
</evidence>
<dbReference type="GO" id="GO:0005778">
    <property type="term" value="C:peroxisomal membrane"/>
    <property type="evidence" value="ECO:0007669"/>
    <property type="project" value="UniProtKB-SubCell"/>
</dbReference>
<dbReference type="PROSITE" id="PS50053">
    <property type="entry name" value="UBIQUITIN_2"/>
    <property type="match status" value="1"/>
</dbReference>
<feature type="domain" description="RING-type" evidence="17">
    <location>
        <begin position="233"/>
        <end position="271"/>
    </location>
</feature>
<evidence type="ECO:0000256" key="13">
    <source>
        <dbReference type="PROSITE-ProRule" id="PRU00175"/>
    </source>
</evidence>
<dbReference type="SMART" id="SM00727">
    <property type="entry name" value="STI1"/>
    <property type="match status" value="4"/>
</dbReference>
<keyword evidence="8" id="KW-0862">Zinc</keyword>
<dbReference type="PROSITE" id="PS50030">
    <property type="entry name" value="UBA"/>
    <property type="match status" value="1"/>
</dbReference>
<evidence type="ECO:0000256" key="12">
    <source>
        <dbReference type="ARBA" id="ARBA00023140"/>
    </source>
</evidence>
<dbReference type="Pfam" id="PF04757">
    <property type="entry name" value="Pex2_Pex12"/>
    <property type="match status" value="1"/>
</dbReference>
<dbReference type="Pfam" id="PF00240">
    <property type="entry name" value="ubiquitin"/>
    <property type="match status" value="1"/>
</dbReference>
<dbReference type="Gene3D" id="3.30.40.10">
    <property type="entry name" value="Zinc/RING finger domain, C3HC4 (zinc finger)"/>
    <property type="match status" value="1"/>
</dbReference>
<evidence type="ECO:0000256" key="7">
    <source>
        <dbReference type="ARBA" id="ARBA00022771"/>
    </source>
</evidence>
<dbReference type="InterPro" id="IPR006845">
    <property type="entry name" value="Pex_N"/>
</dbReference>
<feature type="compositionally biased region" description="Polar residues" evidence="14">
    <location>
        <begin position="747"/>
        <end position="762"/>
    </location>
</feature>
<dbReference type="Gene3D" id="1.10.8.10">
    <property type="entry name" value="DNA helicase RuvA subunit, C-terminal domain"/>
    <property type="match status" value="1"/>
</dbReference>
<dbReference type="GO" id="GO:0015031">
    <property type="term" value="P:protein transport"/>
    <property type="evidence" value="ECO:0007669"/>
    <property type="project" value="UniProtKB-KW"/>
</dbReference>
<dbReference type="CDD" id="cd16527">
    <property type="entry name" value="RING-HC_PEX10"/>
    <property type="match status" value="1"/>
</dbReference>
<dbReference type="EMBL" id="WIXP02000005">
    <property type="protein sequence ID" value="KAF6210775.1"/>
    <property type="molecule type" value="Genomic_DNA"/>
</dbReference>
<feature type="compositionally biased region" description="Gly residues" evidence="14">
    <location>
        <begin position="600"/>
        <end position="617"/>
    </location>
</feature>
<dbReference type="InterPro" id="IPR015496">
    <property type="entry name" value="Ubiquilin"/>
</dbReference>
<evidence type="ECO:0000256" key="1">
    <source>
        <dbReference type="ARBA" id="ARBA00004585"/>
    </source>
</evidence>
<comment type="pathway">
    <text evidence="2">Protein modification; protein ubiquitination.</text>
</comment>
<dbReference type="FunFam" id="1.10.260.100:FF:000001">
    <property type="entry name" value="Ubiquilin 1"/>
    <property type="match status" value="1"/>
</dbReference>
<dbReference type="InterPro" id="IPR029071">
    <property type="entry name" value="Ubiquitin-like_domsf"/>
</dbReference>
<keyword evidence="10" id="KW-1133">Transmembrane helix</keyword>
<evidence type="ECO:0000256" key="10">
    <source>
        <dbReference type="ARBA" id="ARBA00022989"/>
    </source>
</evidence>
<dbReference type="InterPro" id="IPR013083">
    <property type="entry name" value="Znf_RING/FYVE/PHD"/>
</dbReference>
<keyword evidence="19" id="KW-1185">Reference proteome</keyword>
<keyword evidence="12" id="KW-0576">Peroxisome</keyword>
<organism evidence="18 19">
    <name type="scientific">Apolygus lucorum</name>
    <name type="common">Small green plant bug</name>
    <name type="synonym">Lygocoris lucorum</name>
    <dbReference type="NCBI Taxonomy" id="248454"/>
    <lineage>
        <taxon>Eukaryota</taxon>
        <taxon>Metazoa</taxon>
        <taxon>Ecdysozoa</taxon>
        <taxon>Arthropoda</taxon>
        <taxon>Hexapoda</taxon>
        <taxon>Insecta</taxon>
        <taxon>Pterygota</taxon>
        <taxon>Neoptera</taxon>
        <taxon>Paraneoptera</taxon>
        <taxon>Hemiptera</taxon>
        <taxon>Heteroptera</taxon>
        <taxon>Panheteroptera</taxon>
        <taxon>Cimicomorpha</taxon>
        <taxon>Miridae</taxon>
        <taxon>Mirini</taxon>
        <taxon>Apolygus</taxon>
    </lineage>
</organism>
<dbReference type="PANTHER" id="PTHR10677:SF3">
    <property type="entry name" value="FI07626P-RELATED"/>
    <property type="match status" value="1"/>
</dbReference>
<feature type="domain" description="Ubiquitin-like" evidence="16">
    <location>
        <begin position="291"/>
        <end position="358"/>
    </location>
</feature>
<feature type="compositionally biased region" description="Gly residues" evidence="14">
    <location>
        <begin position="376"/>
        <end position="386"/>
    </location>
</feature>
<reference evidence="18" key="1">
    <citation type="journal article" date="2021" name="Mol. Ecol. Resour.">
        <title>Apolygus lucorum genome provides insights into omnivorousness and mesophyll feeding.</title>
        <authorList>
            <person name="Liu Y."/>
            <person name="Liu H."/>
            <person name="Wang H."/>
            <person name="Huang T."/>
            <person name="Liu B."/>
            <person name="Yang B."/>
            <person name="Yin L."/>
            <person name="Li B."/>
            <person name="Zhang Y."/>
            <person name="Zhang S."/>
            <person name="Jiang F."/>
            <person name="Zhang X."/>
            <person name="Ren Y."/>
            <person name="Wang B."/>
            <person name="Wang S."/>
            <person name="Lu Y."/>
            <person name="Wu K."/>
            <person name="Fan W."/>
            <person name="Wang G."/>
        </authorList>
    </citation>
    <scope>NUCLEOTIDE SEQUENCE</scope>
    <source>
        <strain evidence="18">12Hb</strain>
    </source>
</reference>
<evidence type="ECO:0000256" key="11">
    <source>
        <dbReference type="ARBA" id="ARBA00023136"/>
    </source>
</evidence>
<feature type="domain" description="UBA" evidence="15">
    <location>
        <begin position="788"/>
        <end position="832"/>
    </location>
</feature>
<evidence type="ECO:0000313" key="19">
    <source>
        <dbReference type="Proteomes" id="UP000466442"/>
    </source>
</evidence>
<evidence type="ECO:0000256" key="3">
    <source>
        <dbReference type="ARBA" id="ARBA00008704"/>
    </source>
</evidence>
<dbReference type="SMART" id="SM00165">
    <property type="entry name" value="UBA"/>
    <property type="match status" value="1"/>
</dbReference>